<feature type="transmembrane region" description="Helical" evidence="8">
    <location>
        <begin position="95"/>
        <end position="116"/>
    </location>
</feature>
<feature type="transmembrane region" description="Helical" evidence="8">
    <location>
        <begin position="55"/>
        <end position="74"/>
    </location>
</feature>
<accession>A0ABT8KGG8</accession>
<feature type="transmembrane region" description="Helical" evidence="8">
    <location>
        <begin position="167"/>
        <end position="184"/>
    </location>
</feature>
<evidence type="ECO:0000256" key="2">
    <source>
        <dbReference type="ARBA" id="ARBA00022475"/>
    </source>
</evidence>
<dbReference type="EMBL" id="JAROCF010000001">
    <property type="protein sequence ID" value="MDN4616087.1"/>
    <property type="molecule type" value="Genomic_DNA"/>
</dbReference>
<dbReference type="Gene3D" id="3.40.50.1110">
    <property type="entry name" value="SGNH hydrolase"/>
    <property type="match status" value="1"/>
</dbReference>
<feature type="transmembrane region" description="Helical" evidence="8">
    <location>
        <begin position="324"/>
        <end position="343"/>
    </location>
</feature>
<dbReference type="Pfam" id="PF01757">
    <property type="entry name" value="Acyl_transf_3"/>
    <property type="match status" value="1"/>
</dbReference>
<evidence type="ECO:0000313" key="12">
    <source>
        <dbReference type="Proteomes" id="UP001174208"/>
    </source>
</evidence>
<dbReference type="InterPro" id="IPR002656">
    <property type="entry name" value="Acyl_transf_3_dom"/>
</dbReference>
<evidence type="ECO:0000256" key="3">
    <source>
        <dbReference type="ARBA" id="ARBA00022679"/>
    </source>
</evidence>
<comment type="subcellular location">
    <subcellularLocation>
        <location evidence="1">Cell membrane</location>
        <topology evidence="1">Multi-pass membrane protein</topology>
    </subcellularLocation>
</comment>
<dbReference type="RefSeq" id="WP_301212196.1">
    <property type="nucleotide sequence ID" value="NZ_JAROCF010000001.1"/>
</dbReference>
<gene>
    <name evidence="11" type="ORF">P5G50_16695</name>
</gene>
<dbReference type="InterPro" id="IPR050879">
    <property type="entry name" value="Acyltransferase_3"/>
</dbReference>
<evidence type="ECO:0000256" key="1">
    <source>
        <dbReference type="ARBA" id="ARBA00004651"/>
    </source>
</evidence>
<organism evidence="11 12">
    <name type="scientific">Leifsonia williamsii</name>
    <dbReference type="NCBI Taxonomy" id="3035919"/>
    <lineage>
        <taxon>Bacteria</taxon>
        <taxon>Bacillati</taxon>
        <taxon>Actinomycetota</taxon>
        <taxon>Actinomycetes</taxon>
        <taxon>Micrococcales</taxon>
        <taxon>Microbacteriaceae</taxon>
        <taxon>Leifsonia</taxon>
    </lineage>
</organism>
<dbReference type="Proteomes" id="UP001174208">
    <property type="component" value="Unassembled WGS sequence"/>
</dbReference>
<keyword evidence="5 8" id="KW-1133">Transmembrane helix</keyword>
<keyword evidence="6 8" id="KW-0472">Membrane</keyword>
<comment type="caution">
    <text evidence="11">The sequence shown here is derived from an EMBL/GenBank/DDBJ whole genome shotgun (WGS) entry which is preliminary data.</text>
</comment>
<evidence type="ECO:0000256" key="4">
    <source>
        <dbReference type="ARBA" id="ARBA00022692"/>
    </source>
</evidence>
<keyword evidence="7 11" id="KW-0012">Acyltransferase</keyword>
<evidence type="ECO:0000256" key="6">
    <source>
        <dbReference type="ARBA" id="ARBA00023136"/>
    </source>
</evidence>
<keyword evidence="2" id="KW-1003">Cell membrane</keyword>
<reference evidence="11" key="1">
    <citation type="submission" date="2023-06" db="EMBL/GenBank/DDBJ databases">
        <title>MT1 and MT2 Draft Genomes of Novel Species.</title>
        <authorList>
            <person name="Venkateswaran K."/>
        </authorList>
    </citation>
    <scope>NUCLEOTIDE SEQUENCE</scope>
    <source>
        <strain evidence="11">F6_8S_P_1B</strain>
    </source>
</reference>
<keyword evidence="3 11" id="KW-0808">Transferase</keyword>
<evidence type="ECO:0000256" key="5">
    <source>
        <dbReference type="ARBA" id="ARBA00022989"/>
    </source>
</evidence>
<evidence type="ECO:0000259" key="10">
    <source>
        <dbReference type="Pfam" id="PF19040"/>
    </source>
</evidence>
<sequence length="747" mass="78853">MARVQEAVAARTSADAGPSRPVERPRFRPDLEGLRALAVLLVVANHAVGWPSGGFVGVDVFFVLSGYLITRGLLHQQERDGRVGLARFFVRRVARLLPAAVVVVAVTASACLLLFFPITSVPLLFDGAAALLSVENWALIRQGADYLDPAGAVSPFQHFWSLSVEEQFYATWPWLLVLAWAVALRAGRWGGSARRVVATCAAVAVVVSFTLSVALTERTAAAAYFLPVTRAWELGGGALLAAAGAACVARLRLGVRPLLVTGLRWTGIGMIALAAVMYSPATPFPGAAAGLPVLGAMLVVLAGEVPGAPASALTLRPVRWVGRISYSLYLWHAPLLLLLPVALRGVAGPDHGDDLLVTGVALLLAGLLAAATYRFVEAPARRARVWETLRRRLRVPGSPRWTRIAGVGVTAVAVVALSVVQWRGPVPEARGAEPLARPEAVASTAQLQDRLQKAVRGTDWRGYDRQLSAGALTGAAEMACMRDPLDGSDGGSAPPFSWTTLPVCLPDPAAPRRAVVIGDSIAMSYVPAVREALDDGWGIAAVGLQSCPSALVRVGEARGRPGYADACRRSREQDLQAVARMKPDLVVLASAESGMRRLASGATGREAAAEWQRGLEKSLERLAGTRARIVVLENPPETTSPVDCAARTSTPAACVRPVSAAWTLKSDAERRAVSEAAARGTDVTLVDTLPWFCVDGGCPVGDGRLIARIDHGHLTADYARMLGPLLRSALAEPAEPGDAAALTRAER</sequence>
<evidence type="ECO:0000259" key="9">
    <source>
        <dbReference type="Pfam" id="PF01757"/>
    </source>
</evidence>
<feature type="transmembrane region" description="Helical" evidence="8">
    <location>
        <begin position="258"/>
        <end position="278"/>
    </location>
</feature>
<dbReference type="GO" id="GO:0016746">
    <property type="term" value="F:acyltransferase activity"/>
    <property type="evidence" value="ECO:0007669"/>
    <property type="project" value="UniProtKB-KW"/>
</dbReference>
<dbReference type="InterPro" id="IPR043968">
    <property type="entry name" value="SGNH"/>
</dbReference>
<protein>
    <submittedName>
        <fullName evidence="11">Acyltransferase family protein</fullName>
        <ecNumber evidence="11">2.3.1.-</ecNumber>
    </submittedName>
</protein>
<evidence type="ECO:0000256" key="8">
    <source>
        <dbReference type="SAM" id="Phobius"/>
    </source>
</evidence>
<feature type="transmembrane region" description="Helical" evidence="8">
    <location>
        <begin position="355"/>
        <end position="376"/>
    </location>
</feature>
<name>A0ABT8KGG8_9MICO</name>
<keyword evidence="12" id="KW-1185">Reference proteome</keyword>
<proteinExistence type="predicted"/>
<evidence type="ECO:0000256" key="7">
    <source>
        <dbReference type="ARBA" id="ARBA00023315"/>
    </source>
</evidence>
<dbReference type="PANTHER" id="PTHR23028:SF53">
    <property type="entry name" value="ACYL_TRANSF_3 DOMAIN-CONTAINING PROTEIN"/>
    <property type="match status" value="1"/>
</dbReference>
<feature type="domain" description="Acyltransferase 3" evidence="9">
    <location>
        <begin position="30"/>
        <end position="358"/>
    </location>
</feature>
<dbReference type="PANTHER" id="PTHR23028">
    <property type="entry name" value="ACETYLTRANSFERASE"/>
    <property type="match status" value="1"/>
</dbReference>
<dbReference type="EC" id="2.3.1.-" evidence="11"/>
<feature type="transmembrane region" description="Helical" evidence="8">
    <location>
        <begin position="196"/>
        <end position="214"/>
    </location>
</feature>
<dbReference type="Pfam" id="PF19040">
    <property type="entry name" value="SGNH"/>
    <property type="match status" value="1"/>
</dbReference>
<feature type="domain" description="SGNH" evidence="10">
    <location>
        <begin position="502"/>
        <end position="727"/>
    </location>
</feature>
<feature type="transmembrane region" description="Helical" evidence="8">
    <location>
        <begin position="234"/>
        <end position="251"/>
    </location>
</feature>
<keyword evidence="4 8" id="KW-0812">Transmembrane</keyword>
<feature type="transmembrane region" description="Helical" evidence="8">
    <location>
        <begin position="401"/>
        <end position="422"/>
    </location>
</feature>
<dbReference type="InterPro" id="IPR036514">
    <property type="entry name" value="SGNH_hydro_sf"/>
</dbReference>
<evidence type="ECO:0000313" key="11">
    <source>
        <dbReference type="EMBL" id="MDN4616087.1"/>
    </source>
</evidence>
<dbReference type="SUPFAM" id="SSF52266">
    <property type="entry name" value="SGNH hydrolase"/>
    <property type="match status" value="1"/>
</dbReference>